<feature type="region of interest" description="Disordered" evidence="1">
    <location>
        <begin position="227"/>
        <end position="252"/>
    </location>
</feature>
<dbReference type="Proteomes" id="UP000789595">
    <property type="component" value="Unassembled WGS sequence"/>
</dbReference>
<evidence type="ECO:0000313" key="3">
    <source>
        <dbReference type="Proteomes" id="UP000789595"/>
    </source>
</evidence>
<name>A0A8J2WYH6_9STRA</name>
<proteinExistence type="predicted"/>
<feature type="region of interest" description="Disordered" evidence="1">
    <location>
        <begin position="97"/>
        <end position="138"/>
    </location>
</feature>
<dbReference type="AlphaFoldDB" id="A0A8J2WYH6"/>
<sequence length="297" mass="32232">MAREISSSTEYVLDDFDEEFPELYNALYQNALSGRARQARKACELATLGRRLAAQPRFGGLRDPGRLVQRPSHAPEVAELTAALRTARRSAQLLRDEILGQTPQAKAAADARVRKMRTPDRPTQSKRSAVVGTPSSGELEDLEADAFLSADPGENLGLPSETRSRGAGADANLRRVRDRVSRPVRSPPKSSRAVLSQIVGDDAVACELAQLDACQAGLEKASRAGVRTQARVSTTSYRPRTASNPPPRVSPGNVLQRHATAEAYTGRLSCRDPSVALFARPATAGYWSSQEKLLRFD</sequence>
<feature type="region of interest" description="Disordered" evidence="1">
    <location>
        <begin position="150"/>
        <end position="192"/>
    </location>
</feature>
<gene>
    <name evidence="2" type="ORF">PECAL_3P26500</name>
</gene>
<feature type="compositionally biased region" description="Basic and acidic residues" evidence="1">
    <location>
        <begin position="172"/>
        <end position="181"/>
    </location>
</feature>
<reference evidence="2" key="1">
    <citation type="submission" date="2021-11" db="EMBL/GenBank/DDBJ databases">
        <authorList>
            <consortium name="Genoscope - CEA"/>
            <person name="William W."/>
        </authorList>
    </citation>
    <scope>NUCLEOTIDE SEQUENCE</scope>
</reference>
<accession>A0A8J2WYH6</accession>
<evidence type="ECO:0000256" key="1">
    <source>
        <dbReference type="SAM" id="MobiDB-lite"/>
    </source>
</evidence>
<evidence type="ECO:0000313" key="2">
    <source>
        <dbReference type="EMBL" id="CAH0372639.1"/>
    </source>
</evidence>
<feature type="compositionally biased region" description="Polar residues" evidence="1">
    <location>
        <begin position="230"/>
        <end position="243"/>
    </location>
</feature>
<dbReference type="EMBL" id="CAKKNE010000003">
    <property type="protein sequence ID" value="CAH0372639.1"/>
    <property type="molecule type" value="Genomic_DNA"/>
</dbReference>
<keyword evidence="3" id="KW-1185">Reference proteome</keyword>
<organism evidence="2 3">
    <name type="scientific">Pelagomonas calceolata</name>
    <dbReference type="NCBI Taxonomy" id="35677"/>
    <lineage>
        <taxon>Eukaryota</taxon>
        <taxon>Sar</taxon>
        <taxon>Stramenopiles</taxon>
        <taxon>Ochrophyta</taxon>
        <taxon>Pelagophyceae</taxon>
        <taxon>Pelagomonadales</taxon>
        <taxon>Pelagomonadaceae</taxon>
        <taxon>Pelagomonas</taxon>
    </lineage>
</organism>
<feature type="compositionally biased region" description="Low complexity" evidence="1">
    <location>
        <begin position="183"/>
        <end position="192"/>
    </location>
</feature>
<protein>
    <submittedName>
        <fullName evidence="2">Uncharacterized protein</fullName>
    </submittedName>
</protein>
<comment type="caution">
    <text evidence="2">The sequence shown here is derived from an EMBL/GenBank/DDBJ whole genome shotgun (WGS) entry which is preliminary data.</text>
</comment>
<feature type="compositionally biased region" description="Basic and acidic residues" evidence="1">
    <location>
        <begin position="109"/>
        <end position="120"/>
    </location>
</feature>